<feature type="transmembrane region" description="Helical" evidence="2">
    <location>
        <begin position="431"/>
        <end position="449"/>
    </location>
</feature>
<reference evidence="4" key="1">
    <citation type="journal article" date="2014" name="Proc. Natl. Acad. Sci. U.S.A.">
        <title>Extensive sampling of basidiomycete genomes demonstrates inadequacy of the white-rot/brown-rot paradigm for wood decay fungi.</title>
        <authorList>
            <person name="Riley R."/>
            <person name="Salamov A.A."/>
            <person name="Brown D.W."/>
            <person name="Nagy L.G."/>
            <person name="Floudas D."/>
            <person name="Held B.W."/>
            <person name="Levasseur A."/>
            <person name="Lombard V."/>
            <person name="Morin E."/>
            <person name="Otillar R."/>
            <person name="Lindquist E.A."/>
            <person name="Sun H."/>
            <person name="LaButti K.M."/>
            <person name="Schmutz J."/>
            <person name="Jabbour D."/>
            <person name="Luo H."/>
            <person name="Baker S.E."/>
            <person name="Pisabarro A.G."/>
            <person name="Walton J.D."/>
            <person name="Blanchette R.A."/>
            <person name="Henrissat B."/>
            <person name="Martin F."/>
            <person name="Cullen D."/>
            <person name="Hibbett D.S."/>
            <person name="Grigoriev I.V."/>
        </authorList>
    </citation>
    <scope>NUCLEOTIDE SEQUENCE [LARGE SCALE GENOMIC DNA]</scope>
    <source>
        <strain evidence="4">CBS 339.88</strain>
    </source>
</reference>
<feature type="region of interest" description="Disordered" evidence="1">
    <location>
        <begin position="215"/>
        <end position="261"/>
    </location>
</feature>
<evidence type="ECO:0000313" key="3">
    <source>
        <dbReference type="EMBL" id="KDR85881.1"/>
    </source>
</evidence>
<feature type="region of interest" description="Disordered" evidence="1">
    <location>
        <begin position="746"/>
        <end position="814"/>
    </location>
</feature>
<feature type="compositionally biased region" description="Basic and acidic residues" evidence="1">
    <location>
        <begin position="638"/>
        <end position="647"/>
    </location>
</feature>
<organism evidence="3 4">
    <name type="scientific">Galerina marginata (strain CBS 339.88)</name>
    <dbReference type="NCBI Taxonomy" id="685588"/>
    <lineage>
        <taxon>Eukaryota</taxon>
        <taxon>Fungi</taxon>
        <taxon>Dikarya</taxon>
        <taxon>Basidiomycota</taxon>
        <taxon>Agaricomycotina</taxon>
        <taxon>Agaricomycetes</taxon>
        <taxon>Agaricomycetidae</taxon>
        <taxon>Agaricales</taxon>
        <taxon>Agaricineae</taxon>
        <taxon>Strophariaceae</taxon>
        <taxon>Galerina</taxon>
    </lineage>
</organism>
<keyword evidence="4" id="KW-1185">Reference proteome</keyword>
<feature type="compositionally biased region" description="Polar residues" evidence="1">
    <location>
        <begin position="169"/>
        <end position="199"/>
    </location>
</feature>
<dbReference type="STRING" id="685588.A0A067TRS3"/>
<sequence length="899" mass="99834">MDQYKSPPMPSPDAYVPIDPFKPSLAFSLNYVFRRGANAYSVTAGGLRDGLPPRAEVTGTADFKTQSPTELYGTGVGLQGRLASFHSEEEPRREDQAFPQQQSLRDSVRLASTTTPTAPYRQHLGFVNPQIPQTINSTIDTQESILQRKYDEAEMLAHDQSWLPGVNSGHRTQSQSHSKSPTNAADNSNSGPVGTDSSHSLSQLLLGVDSEWDDVEDHGCSLPTHVPRDSDEDEYSSSTGTKSPSPERPGSPNILTGDSSRAAPIHNYSHIRVSPYDDSSKPIIATTTGLNTSDVKAEEPSDTAATTQAYIIAFFVDTLPRQFYLYLLLRLPYLYFSRVTRIFEEAELSMPMIRQGILDAAKLKVGGYETGQSMGMGRWRGRGMGMGMSRAWGHPRHPWWLDLEPSENMAYTRLQHTWQAFIDSLLKEWKTLNIISVLLLTAILTILQIESAASDPVTRFSALLSMMCALMSLLYGCIYIIRFGTMRKTYKGAEWAQEAQKTRTGIFWNVWVLLAMPATWLAWSMTLFVVTIMAFVWRTSPFPSSQSSTTNPSMLSNSVQLLVPRIIISVVLFLGVVYFVLIAATLRRYGEMMDRAWQRRISGWMHDAAGLSRGPERRVEKEQGTNRFEEPAPQLHAKGTEETKEAGKPWYRQAQEKLSRPGRTVVNAAQNQTHARFVSKDLTNKDKASNFNGPDESNHSGGPGGLRIQSFGSNVANFVISDGSAPKDDVDVKDISPLRVGTTRSVTSVPLPERSSSPPLASNTILIPSPDPHSPPLFNPNHSSKNLELSRERPRSRVSGEGKTPAKQVSRMRGGEHVEGLMASVPEVDFMEPNRFTEQKSGSTSEWKGKERLVSSERDRSIPTSSVEENALRIKETSSAIPFVNLFAREKREDKGNEE</sequence>
<accession>A0A067TRS3</accession>
<dbReference type="AlphaFoldDB" id="A0A067TRS3"/>
<feature type="region of interest" description="Disordered" evidence="1">
    <location>
        <begin position="669"/>
        <end position="708"/>
    </location>
</feature>
<feature type="transmembrane region" description="Helical" evidence="2">
    <location>
        <begin position="510"/>
        <end position="537"/>
    </location>
</feature>
<feature type="compositionally biased region" description="Basic and acidic residues" evidence="1">
    <location>
        <begin position="788"/>
        <end position="800"/>
    </location>
</feature>
<name>A0A067TRS3_GALM3</name>
<feature type="compositionally biased region" description="Pro residues" evidence="1">
    <location>
        <begin position="769"/>
        <end position="778"/>
    </location>
</feature>
<feature type="region of interest" description="Disordered" evidence="1">
    <location>
        <begin position="162"/>
        <end position="199"/>
    </location>
</feature>
<feature type="transmembrane region" description="Helical" evidence="2">
    <location>
        <begin position="562"/>
        <end position="586"/>
    </location>
</feature>
<feature type="region of interest" description="Disordered" evidence="1">
    <location>
        <begin position="612"/>
        <end position="648"/>
    </location>
</feature>
<evidence type="ECO:0000256" key="2">
    <source>
        <dbReference type="SAM" id="Phobius"/>
    </source>
</evidence>
<protein>
    <submittedName>
        <fullName evidence="3">Uncharacterized protein</fullName>
    </submittedName>
</protein>
<feature type="compositionally biased region" description="Basic and acidic residues" evidence="1">
    <location>
        <begin position="614"/>
        <end position="630"/>
    </location>
</feature>
<feature type="compositionally biased region" description="Basic and acidic residues" evidence="1">
    <location>
        <begin position="86"/>
        <end position="96"/>
    </location>
</feature>
<feature type="region of interest" description="Disordered" evidence="1">
    <location>
        <begin position="86"/>
        <end position="106"/>
    </location>
</feature>
<dbReference type="EMBL" id="KL142367">
    <property type="protein sequence ID" value="KDR85881.1"/>
    <property type="molecule type" value="Genomic_DNA"/>
</dbReference>
<dbReference type="Proteomes" id="UP000027222">
    <property type="component" value="Unassembled WGS sequence"/>
</dbReference>
<feature type="region of interest" description="Disordered" evidence="1">
    <location>
        <begin position="836"/>
        <end position="869"/>
    </location>
</feature>
<feature type="compositionally biased region" description="Basic and acidic residues" evidence="1">
    <location>
        <begin position="847"/>
        <end position="861"/>
    </location>
</feature>
<keyword evidence="2" id="KW-0472">Membrane</keyword>
<keyword evidence="2" id="KW-0812">Transmembrane</keyword>
<feature type="transmembrane region" description="Helical" evidence="2">
    <location>
        <begin position="461"/>
        <end position="481"/>
    </location>
</feature>
<evidence type="ECO:0000256" key="1">
    <source>
        <dbReference type="SAM" id="MobiDB-lite"/>
    </source>
</evidence>
<evidence type="ECO:0000313" key="4">
    <source>
        <dbReference type="Proteomes" id="UP000027222"/>
    </source>
</evidence>
<keyword evidence="2" id="KW-1133">Transmembrane helix</keyword>
<gene>
    <name evidence="3" type="ORF">GALMADRAFT_390789</name>
</gene>
<proteinExistence type="predicted"/>
<dbReference type="OrthoDB" id="3062801at2759"/>
<feature type="compositionally biased region" description="Polar residues" evidence="1">
    <location>
        <begin position="746"/>
        <end position="766"/>
    </location>
</feature>
<feature type="compositionally biased region" description="Basic and acidic residues" evidence="1">
    <location>
        <begin position="678"/>
        <end position="688"/>
    </location>
</feature>
<dbReference type="HOGENOM" id="CLU_322117_0_0_1"/>